<proteinExistence type="predicted"/>
<keyword evidence="2" id="KW-1185">Reference proteome</keyword>
<dbReference type="SUPFAM" id="SSF49899">
    <property type="entry name" value="Concanavalin A-like lectins/glucanases"/>
    <property type="match status" value="1"/>
</dbReference>
<dbReference type="Proteomes" id="UP001482513">
    <property type="component" value="Unassembled WGS sequence"/>
</dbReference>
<evidence type="ECO:0000313" key="2">
    <source>
        <dbReference type="Proteomes" id="UP001482513"/>
    </source>
</evidence>
<dbReference type="InterPro" id="IPR009784">
    <property type="entry name" value="DUF1349"/>
</dbReference>
<dbReference type="PANTHER" id="PTHR35332">
    <property type="entry name" value="REGULATION OF ENOLASE PROTEIN 1"/>
    <property type="match status" value="1"/>
</dbReference>
<dbReference type="PIRSF" id="PIRSF022704">
    <property type="entry name" value="UCP022704"/>
    <property type="match status" value="1"/>
</dbReference>
<organism evidence="1 2">
    <name type="scientific">Leptolyngbya subtilissima DQ-A4</name>
    <dbReference type="NCBI Taxonomy" id="2933933"/>
    <lineage>
        <taxon>Bacteria</taxon>
        <taxon>Bacillati</taxon>
        <taxon>Cyanobacteriota</taxon>
        <taxon>Cyanophyceae</taxon>
        <taxon>Leptolyngbyales</taxon>
        <taxon>Leptolyngbyaceae</taxon>
        <taxon>Leptolyngbya group</taxon>
        <taxon>Leptolyngbya</taxon>
    </lineage>
</organism>
<dbReference type="Pfam" id="PF07081">
    <property type="entry name" value="DUF1349"/>
    <property type="match status" value="1"/>
</dbReference>
<name>A0ABV0KBM6_9CYAN</name>
<evidence type="ECO:0000313" key="1">
    <source>
        <dbReference type="EMBL" id="MEP0950154.1"/>
    </source>
</evidence>
<protein>
    <submittedName>
        <fullName evidence="1">DUF1349 domain-containing protein</fullName>
    </submittedName>
</protein>
<dbReference type="EMBL" id="JAMPKX010000021">
    <property type="protein sequence ID" value="MEP0950154.1"/>
    <property type="molecule type" value="Genomic_DNA"/>
</dbReference>
<sequence length="181" mass="20721">MQWLNEPPQWAQTDQQITLTTAPNTDFWRITHYGFIRHSGHFFYETITGDFVAEVTIVGQYRDLYDQAGLMVHIDNNHWLKAGIEYVNGVQNLSAVVTHDYSDWSMVALTKAPETLRLRLERRGEAIELLYRDENGDFRPFRLTYFQDAPALQIGIMAASPEGDGFEVTFAGYAIQPSIEA</sequence>
<reference evidence="1 2" key="1">
    <citation type="submission" date="2022-04" db="EMBL/GenBank/DDBJ databases">
        <title>Positive selection, recombination, and allopatry shape intraspecific diversity of widespread and dominant cyanobacteria.</title>
        <authorList>
            <person name="Wei J."/>
            <person name="Shu W."/>
            <person name="Hu C."/>
        </authorList>
    </citation>
    <scope>NUCLEOTIDE SEQUENCE [LARGE SCALE GENOMIC DNA]</scope>
    <source>
        <strain evidence="1 2">DQ-A4</strain>
    </source>
</reference>
<gene>
    <name evidence="1" type="ORF">NC992_24995</name>
</gene>
<dbReference type="RefSeq" id="WP_190706955.1">
    <property type="nucleotide sequence ID" value="NZ_JAMPKX010000021.1"/>
</dbReference>
<dbReference type="InterPro" id="IPR013320">
    <property type="entry name" value="ConA-like_dom_sf"/>
</dbReference>
<accession>A0ABV0KBM6</accession>
<comment type="caution">
    <text evidence="1">The sequence shown here is derived from an EMBL/GenBank/DDBJ whole genome shotgun (WGS) entry which is preliminary data.</text>
</comment>
<dbReference type="PANTHER" id="PTHR35332:SF2">
    <property type="entry name" value="REGULATION OF ENOLASE PROTEIN 1"/>
    <property type="match status" value="1"/>
</dbReference>
<dbReference type="InterPro" id="IPR015987">
    <property type="entry name" value="UCP022704"/>
</dbReference>
<dbReference type="Gene3D" id="2.60.120.200">
    <property type="match status" value="1"/>
</dbReference>